<keyword evidence="3" id="KW-1185">Reference proteome</keyword>
<accession>A0A507AUJ3</accession>
<dbReference type="AlphaFoldDB" id="A0A507AUJ3"/>
<dbReference type="STRING" id="1093900.A0A507AUJ3"/>
<evidence type="ECO:0000256" key="1">
    <source>
        <dbReference type="SAM" id="MobiDB-lite"/>
    </source>
</evidence>
<dbReference type="Proteomes" id="UP000319257">
    <property type="component" value="Unassembled WGS sequence"/>
</dbReference>
<name>A0A507AUJ3_9PEZI</name>
<feature type="region of interest" description="Disordered" evidence="1">
    <location>
        <begin position="680"/>
        <end position="699"/>
    </location>
</feature>
<organism evidence="2 3">
    <name type="scientific">Thyridium curvatum</name>
    <dbReference type="NCBI Taxonomy" id="1093900"/>
    <lineage>
        <taxon>Eukaryota</taxon>
        <taxon>Fungi</taxon>
        <taxon>Dikarya</taxon>
        <taxon>Ascomycota</taxon>
        <taxon>Pezizomycotina</taxon>
        <taxon>Sordariomycetes</taxon>
        <taxon>Sordariomycetidae</taxon>
        <taxon>Thyridiales</taxon>
        <taxon>Thyridiaceae</taxon>
        <taxon>Thyridium</taxon>
    </lineage>
</organism>
<dbReference type="InterPro" id="IPR021842">
    <property type="entry name" value="DUF3435"/>
</dbReference>
<dbReference type="InParanoid" id="A0A507AUJ3"/>
<dbReference type="Pfam" id="PF11917">
    <property type="entry name" value="DUF3435"/>
    <property type="match status" value="1"/>
</dbReference>
<reference evidence="2 3" key="1">
    <citation type="submission" date="2019-06" db="EMBL/GenBank/DDBJ databases">
        <title>Draft genome sequence of the filamentous fungus Phialemoniopsis curvata isolated from diesel fuel.</title>
        <authorList>
            <person name="Varaljay V.A."/>
            <person name="Lyon W.J."/>
            <person name="Crouch A.L."/>
            <person name="Drake C.E."/>
            <person name="Hollomon J.M."/>
            <person name="Nadeau L.J."/>
            <person name="Nunn H.S."/>
            <person name="Stevenson B.S."/>
            <person name="Bojanowski C.L."/>
            <person name="Crookes-Goodson W.J."/>
        </authorList>
    </citation>
    <scope>NUCLEOTIDE SEQUENCE [LARGE SCALE GENOMIC DNA]</scope>
    <source>
        <strain evidence="2 3">D216</strain>
    </source>
</reference>
<feature type="compositionally biased region" description="Polar residues" evidence="1">
    <location>
        <begin position="686"/>
        <end position="698"/>
    </location>
</feature>
<dbReference type="EMBL" id="SKBQ01000049">
    <property type="protein sequence ID" value="TPX11403.1"/>
    <property type="molecule type" value="Genomic_DNA"/>
</dbReference>
<proteinExistence type="predicted"/>
<gene>
    <name evidence="2" type="ORF">E0L32_007822</name>
</gene>
<dbReference type="PANTHER" id="PTHR37535">
    <property type="entry name" value="FLUG DOMAIN PROTEIN"/>
    <property type="match status" value="1"/>
</dbReference>
<dbReference type="OrthoDB" id="4701506at2759"/>
<dbReference type="RefSeq" id="XP_030993114.1">
    <property type="nucleotide sequence ID" value="XM_031142608.1"/>
</dbReference>
<protein>
    <submittedName>
        <fullName evidence="2">Uncharacterized protein</fullName>
    </submittedName>
</protein>
<dbReference type="PANTHER" id="PTHR37535:SF4">
    <property type="entry name" value="FLUG DOMAIN-CONTAINING PROTEIN"/>
    <property type="match status" value="1"/>
</dbReference>
<comment type="caution">
    <text evidence="2">The sequence shown here is derived from an EMBL/GenBank/DDBJ whole genome shotgun (WGS) entry which is preliminary data.</text>
</comment>
<evidence type="ECO:0000313" key="2">
    <source>
        <dbReference type="EMBL" id="TPX11403.1"/>
    </source>
</evidence>
<dbReference type="GeneID" id="41975269"/>
<evidence type="ECO:0000313" key="3">
    <source>
        <dbReference type="Proteomes" id="UP000319257"/>
    </source>
</evidence>
<sequence>MDLAAERVRAQLANSVTPIAKPVSLTELHHLYHRGNDRRPLPPNRAHQTIINLVRTEARWRNFCDSFNDPKGRDWKTLLRALCWEERGIVDAFARWFVRREGSRVTAESSARRYLRDLSALFFRYQGFELEKRLRDHMRQIAKVELTPLFGLRVEPKHKNILGPRGFTYLVHFTWVRSRRPFKIGLDRIDDVFCRMILMWTGCRSHELVQTSSDTGQYKQKFDEESDAYTDIDDGPDQYVAKRPKRCWACGGIDDRTLPSRKVLCWEDITVLILSDPGNSGGRDMFAMDILLRFHKGHNNQTVPTIYHFIEDPYPLLCPIVYILGKACAEDVIDWDALQIDTSNLQIDEIIKNLFNTKLQEPSVEIPWKKKYWHTPVFRKTDLGPDGRPLKINSPITKAILDNNVKNQGMEAGLPDRPQSYDYRRGNLELLDTHYRTSVRNRGARHRPGTNVYETSYVGQGMRAISQDAFLGRGAHSPLIDILNHVGLRYDESAPTKVTEEMMRLVGPDSTMVRLEGELSTLRERLLEKYGKVSYAPITDQAAYKDVQCQAKAAKQRYSRKVLDLFRKDHFTTKNNVELGRQLNGEGQLDSSQRIRTVYFTVPERRRLAALFGDFDDNPSEEIITQKKIDATLALIRYAWVVEKDDQALLLDLVSNTTEECLPKKRPWFASMIREPVSLPARITEPQRQASPRNSGPASSDLPIGFTCIFCGKVVRRKATMWTCVDKHITKLLSNTGTVPCPYPGCEMKDAHSNEMLFKNHAYLEHGIALRPIKQTRNIMESLETDPLCDESTSTRFNESEKEVIAKDDPHDWEIGAYHTGTTQHSLSQYPAFPKDNPPHTGFCTESGGLMILPEEDSNSSKDMQMHSSDHWDSQGFISRSSQELELYGDQLPVRSDTMEAFGNAETQFAPISPLYGRPGCTDTWSESIPSSFDAELLDPLLREVDAPTSSTVQVQNLEPEQEVSSINDATDYPVECLVEKRGNMFYVQWKDGSLSWQSREQISDDLTKPFEASWKGYHRGVTVLYRKTTGTAPFRIKFKDWPWGNAAAWATPKQLCPDLVSQWPICSKQAN</sequence>